<evidence type="ECO:0000256" key="2">
    <source>
        <dbReference type="ARBA" id="ARBA00022679"/>
    </source>
</evidence>
<dbReference type="InterPro" id="IPR028098">
    <property type="entry name" value="Glyco_trans_4-like_N"/>
</dbReference>
<keyword evidence="1" id="KW-0328">Glycosyltransferase</keyword>
<proteinExistence type="predicted"/>
<dbReference type="STRING" id="1798228.SAMN05216574_11787"/>
<sequence>MPADPPEAGGSLSRSDPVRVATIPFAGPYVDAVLPPDAVRVGPSGELSPWLDSAYLAAHATDVDVLHLHTGPAHVAAAAVECWAETVRRLGIPLVVTVHGLGAGVREGHCPADPGMDAHLEAVLSTAEVVLTLTPGAADEIAERYGRTAIVVAHPTVAAPDPELGAERGLVGLRLGRVSAAVPDPGALVRAALSGAVSGGGRLRVLVDAADASWAGSEVRRLAGLGELEVVVHSGDGWAAQLQQLHVAVLPEPCGRHSLDLEICRDVGTRVVAPGCGWFVDQWSDVVPYGNHEHGRLDPVSLAAAVGAALARPMPRPADRDRRAEQLAAVRRVHAEVYAQLAEQVFPGVRGSAGSA</sequence>
<dbReference type="AlphaFoldDB" id="A0A1I2JTD4"/>
<evidence type="ECO:0000259" key="3">
    <source>
        <dbReference type="Pfam" id="PF13439"/>
    </source>
</evidence>
<dbReference type="OrthoDB" id="3287135at2"/>
<dbReference type="Gene3D" id="3.40.50.2000">
    <property type="entry name" value="Glycogen Phosphorylase B"/>
    <property type="match status" value="1"/>
</dbReference>
<reference evidence="5" key="1">
    <citation type="submission" date="2016-10" db="EMBL/GenBank/DDBJ databases">
        <authorList>
            <person name="Varghese N."/>
            <person name="Submissions S."/>
        </authorList>
    </citation>
    <scope>NUCLEOTIDE SEQUENCE [LARGE SCALE GENOMIC DNA]</scope>
    <source>
        <strain evidence="5">DSM 46838</strain>
    </source>
</reference>
<name>A0A1I2JTD4_9ACTN</name>
<feature type="domain" description="Glycosyltransferase subfamily 4-like N-terminal" evidence="3">
    <location>
        <begin position="43"/>
        <end position="157"/>
    </location>
</feature>
<organism evidence="4 5">
    <name type="scientific">Blastococcus tunisiensis</name>
    <dbReference type="NCBI Taxonomy" id="1798228"/>
    <lineage>
        <taxon>Bacteria</taxon>
        <taxon>Bacillati</taxon>
        <taxon>Actinomycetota</taxon>
        <taxon>Actinomycetes</taxon>
        <taxon>Geodermatophilales</taxon>
        <taxon>Geodermatophilaceae</taxon>
        <taxon>Blastococcus</taxon>
    </lineage>
</organism>
<evidence type="ECO:0000313" key="5">
    <source>
        <dbReference type="Proteomes" id="UP000198589"/>
    </source>
</evidence>
<gene>
    <name evidence="4" type="ORF">SAMN05216574_11787</name>
</gene>
<dbReference type="Proteomes" id="UP000198589">
    <property type="component" value="Unassembled WGS sequence"/>
</dbReference>
<accession>A0A1I2JTD4</accession>
<protein>
    <recommendedName>
        <fullName evidence="3">Glycosyltransferase subfamily 4-like N-terminal domain-containing protein</fullName>
    </recommendedName>
</protein>
<keyword evidence="5" id="KW-1185">Reference proteome</keyword>
<evidence type="ECO:0000256" key="1">
    <source>
        <dbReference type="ARBA" id="ARBA00022676"/>
    </source>
</evidence>
<dbReference type="Pfam" id="PF13439">
    <property type="entry name" value="Glyco_transf_4"/>
    <property type="match status" value="1"/>
</dbReference>
<keyword evidence="2" id="KW-0808">Transferase</keyword>
<dbReference type="SUPFAM" id="SSF53756">
    <property type="entry name" value="UDP-Glycosyltransferase/glycogen phosphorylase"/>
    <property type="match status" value="1"/>
</dbReference>
<dbReference type="EMBL" id="FOND01000017">
    <property type="protein sequence ID" value="SFF57368.1"/>
    <property type="molecule type" value="Genomic_DNA"/>
</dbReference>
<dbReference type="GO" id="GO:0016757">
    <property type="term" value="F:glycosyltransferase activity"/>
    <property type="evidence" value="ECO:0007669"/>
    <property type="project" value="UniProtKB-KW"/>
</dbReference>
<evidence type="ECO:0000313" key="4">
    <source>
        <dbReference type="EMBL" id="SFF57368.1"/>
    </source>
</evidence>